<sequence>QSQKRTERNFEQAFKDLVKLAESTRNKLSKELDSEISIDEI</sequence>
<evidence type="ECO:0000313" key="2">
    <source>
        <dbReference type="Proteomes" id="UP000789901"/>
    </source>
</evidence>
<name>A0ABN7X4N1_GIGMA</name>
<evidence type="ECO:0000313" key="1">
    <source>
        <dbReference type="EMBL" id="CAG8848014.1"/>
    </source>
</evidence>
<keyword evidence="2" id="KW-1185">Reference proteome</keyword>
<feature type="non-terminal residue" evidence="1">
    <location>
        <position position="1"/>
    </location>
</feature>
<gene>
    <name evidence="1" type="ORF">GMARGA_LOCUS38969</name>
</gene>
<dbReference type="EMBL" id="CAJVQB010090238">
    <property type="protein sequence ID" value="CAG8848014.1"/>
    <property type="molecule type" value="Genomic_DNA"/>
</dbReference>
<protein>
    <submittedName>
        <fullName evidence="1">27490_t:CDS:1</fullName>
    </submittedName>
</protein>
<feature type="non-terminal residue" evidence="1">
    <location>
        <position position="41"/>
    </location>
</feature>
<organism evidence="1 2">
    <name type="scientific">Gigaspora margarita</name>
    <dbReference type="NCBI Taxonomy" id="4874"/>
    <lineage>
        <taxon>Eukaryota</taxon>
        <taxon>Fungi</taxon>
        <taxon>Fungi incertae sedis</taxon>
        <taxon>Mucoromycota</taxon>
        <taxon>Glomeromycotina</taxon>
        <taxon>Glomeromycetes</taxon>
        <taxon>Diversisporales</taxon>
        <taxon>Gigasporaceae</taxon>
        <taxon>Gigaspora</taxon>
    </lineage>
</organism>
<reference evidence="1 2" key="1">
    <citation type="submission" date="2021-06" db="EMBL/GenBank/DDBJ databases">
        <authorList>
            <person name="Kallberg Y."/>
            <person name="Tangrot J."/>
            <person name="Rosling A."/>
        </authorList>
    </citation>
    <scope>NUCLEOTIDE SEQUENCE [LARGE SCALE GENOMIC DNA]</scope>
    <source>
        <strain evidence="1 2">120-4 pot B 10/14</strain>
    </source>
</reference>
<proteinExistence type="predicted"/>
<comment type="caution">
    <text evidence="1">The sequence shown here is derived from an EMBL/GenBank/DDBJ whole genome shotgun (WGS) entry which is preliminary data.</text>
</comment>
<accession>A0ABN7X4N1</accession>
<dbReference type="Proteomes" id="UP000789901">
    <property type="component" value="Unassembled WGS sequence"/>
</dbReference>